<proteinExistence type="predicted"/>
<dbReference type="PANTHER" id="PTHR46586:SF3">
    <property type="entry name" value="ANKYRIN REPEAT-CONTAINING PROTEIN"/>
    <property type="match status" value="1"/>
</dbReference>
<dbReference type="Gene3D" id="1.25.40.20">
    <property type="entry name" value="Ankyrin repeat-containing domain"/>
    <property type="match status" value="3"/>
</dbReference>
<organism evidence="2 3">
    <name type="scientific">Aphanomyces stellatus</name>
    <dbReference type="NCBI Taxonomy" id="120398"/>
    <lineage>
        <taxon>Eukaryota</taxon>
        <taxon>Sar</taxon>
        <taxon>Stramenopiles</taxon>
        <taxon>Oomycota</taxon>
        <taxon>Saprolegniomycetes</taxon>
        <taxon>Saprolegniales</taxon>
        <taxon>Verrucalvaceae</taxon>
        <taxon>Aphanomyces</taxon>
    </lineage>
</organism>
<evidence type="ECO:0000313" key="3">
    <source>
        <dbReference type="Proteomes" id="UP000332933"/>
    </source>
</evidence>
<gene>
    <name evidence="2" type="primary">Aste57867_25375</name>
    <name evidence="1" type="ORF">As57867_025296</name>
    <name evidence="2" type="ORF">ASTE57867_25375</name>
</gene>
<dbReference type="EMBL" id="CAADRA010007551">
    <property type="protein sequence ID" value="VFU02000.1"/>
    <property type="molecule type" value="Genomic_DNA"/>
</dbReference>
<dbReference type="Proteomes" id="UP000332933">
    <property type="component" value="Unassembled WGS sequence"/>
</dbReference>
<dbReference type="EMBL" id="VJMH01007525">
    <property type="protein sequence ID" value="KAF0682501.1"/>
    <property type="molecule type" value="Genomic_DNA"/>
</dbReference>
<dbReference type="InterPro" id="IPR052050">
    <property type="entry name" value="SecEffector_AnkRepeat"/>
</dbReference>
<dbReference type="InterPro" id="IPR036770">
    <property type="entry name" value="Ankyrin_rpt-contain_sf"/>
</dbReference>
<dbReference type="SUPFAM" id="SSF48403">
    <property type="entry name" value="Ankyrin repeat"/>
    <property type="match status" value="2"/>
</dbReference>
<dbReference type="InterPro" id="IPR002110">
    <property type="entry name" value="Ankyrin_rpt"/>
</dbReference>
<name>A0A485LT37_9STRA</name>
<sequence length="529" mass="59335">MKMLTKATAMTRVLVSPDLVDLISAYQDGVYLDMLPFLSVNIRSREPSCFLFWDEDGDDFNQSMAEDIHPLISAWLADYGMLHLPILFARLPFLRDLVLQYAAWAGEASLLRWCHTAYLSLDSLELLMLATIAVERGHLHVLELLRACGYQEPVNVHDAIQSGSLPLVQFLLQDSVDAVVPQLLHAAIATGSMNLVTYLLDRGDALSANGLVSEAAKHGHYDITLALLARGLDASALTIDMAAQGGSLKLVQHLHDVGGYDCTTLAMDWACQEGHLDIVRWLHANRREGCTPNALRFAANRGHHEIVTFVHTTLSSEFWKPFNLMYAARHGWWLVVQYLLDQNVCAWTPDIFHQVVEQGDVPMVQWLHANQTRLGIDITWTANVVARAASNGHLEILQWLHQHNPALECEPWAGCSAIKNGHVEVVQWLMAHGYTGVVHSAGIAKAIQGGELLRRPQEYMVAPNFDLKEALLGAASNGHVRMLRWVLQSNMHVCACEIFHQHVEQWRRDDLVKYVLCKKARQCEKHTNK</sequence>
<evidence type="ECO:0000313" key="1">
    <source>
        <dbReference type="EMBL" id="KAF0682501.1"/>
    </source>
</evidence>
<dbReference type="OrthoDB" id="88700at2759"/>
<reference evidence="2 3" key="1">
    <citation type="submission" date="2019-03" db="EMBL/GenBank/DDBJ databases">
        <authorList>
            <person name="Gaulin E."/>
            <person name="Dumas B."/>
        </authorList>
    </citation>
    <scope>NUCLEOTIDE SEQUENCE [LARGE SCALE GENOMIC DNA]</scope>
    <source>
        <strain evidence="2">CBS 568.67</strain>
    </source>
</reference>
<dbReference type="SMART" id="SM00248">
    <property type="entry name" value="ANK"/>
    <property type="match status" value="5"/>
</dbReference>
<dbReference type="AlphaFoldDB" id="A0A485LT37"/>
<dbReference type="PANTHER" id="PTHR46586">
    <property type="entry name" value="ANKYRIN REPEAT-CONTAINING PROTEIN"/>
    <property type="match status" value="1"/>
</dbReference>
<reference evidence="1" key="2">
    <citation type="submission" date="2019-06" db="EMBL/GenBank/DDBJ databases">
        <title>Genomics analysis of Aphanomyces spp. identifies a new class of oomycete effector associated with host adaptation.</title>
        <authorList>
            <person name="Gaulin E."/>
        </authorList>
    </citation>
    <scope>NUCLEOTIDE SEQUENCE</scope>
    <source>
        <strain evidence="1">CBS 578.67</strain>
    </source>
</reference>
<accession>A0A485LT37</accession>
<keyword evidence="3" id="KW-1185">Reference proteome</keyword>
<evidence type="ECO:0000313" key="2">
    <source>
        <dbReference type="EMBL" id="VFU02000.1"/>
    </source>
</evidence>
<dbReference type="Pfam" id="PF12796">
    <property type="entry name" value="Ank_2"/>
    <property type="match status" value="2"/>
</dbReference>
<protein>
    <submittedName>
        <fullName evidence="2">Aste57867_25375 protein</fullName>
    </submittedName>
</protein>